<comment type="caution">
    <text evidence="2">The sequence shown here is derived from an EMBL/GenBank/DDBJ whole genome shotgun (WGS) entry which is preliminary data.</text>
</comment>
<evidence type="ECO:0000256" key="1">
    <source>
        <dbReference type="SAM" id="MobiDB-lite"/>
    </source>
</evidence>
<evidence type="ECO:0000313" key="2">
    <source>
        <dbReference type="EMBL" id="KAK8047833.1"/>
    </source>
</evidence>
<protein>
    <submittedName>
        <fullName evidence="2">Uncharacterized protein</fullName>
    </submittedName>
</protein>
<evidence type="ECO:0000313" key="3">
    <source>
        <dbReference type="Proteomes" id="UP001446871"/>
    </source>
</evidence>
<keyword evidence="3" id="KW-1185">Reference proteome</keyword>
<feature type="compositionally biased region" description="Acidic residues" evidence="1">
    <location>
        <begin position="61"/>
        <end position="71"/>
    </location>
</feature>
<feature type="region of interest" description="Disordered" evidence="1">
    <location>
        <begin position="60"/>
        <end position="89"/>
    </location>
</feature>
<dbReference type="Proteomes" id="UP001446871">
    <property type="component" value="Unassembled WGS sequence"/>
</dbReference>
<organism evidence="2 3">
    <name type="scientific">Apiospora saccharicola</name>
    <dbReference type="NCBI Taxonomy" id="335842"/>
    <lineage>
        <taxon>Eukaryota</taxon>
        <taxon>Fungi</taxon>
        <taxon>Dikarya</taxon>
        <taxon>Ascomycota</taxon>
        <taxon>Pezizomycotina</taxon>
        <taxon>Sordariomycetes</taxon>
        <taxon>Xylariomycetidae</taxon>
        <taxon>Amphisphaeriales</taxon>
        <taxon>Apiosporaceae</taxon>
        <taxon>Apiospora</taxon>
    </lineage>
</organism>
<dbReference type="EMBL" id="JAQQWM010000009">
    <property type="protein sequence ID" value="KAK8047833.1"/>
    <property type="molecule type" value="Genomic_DNA"/>
</dbReference>
<name>A0ABR1TME2_9PEZI</name>
<gene>
    <name evidence="2" type="ORF">PG996_015897</name>
</gene>
<proteinExistence type="predicted"/>
<reference evidence="2 3" key="1">
    <citation type="submission" date="2023-01" db="EMBL/GenBank/DDBJ databases">
        <title>Analysis of 21 Apiospora genomes using comparative genomics revels a genus with tremendous synthesis potential of carbohydrate active enzymes and secondary metabolites.</title>
        <authorList>
            <person name="Sorensen T."/>
        </authorList>
    </citation>
    <scope>NUCLEOTIDE SEQUENCE [LARGE SCALE GENOMIC DNA]</scope>
    <source>
        <strain evidence="2 3">CBS 83171</strain>
    </source>
</reference>
<accession>A0ABR1TME2</accession>
<sequence length="89" mass="9825">MRDKEQAKLKNFDCVNGSVSDLPFDTSTETGAMFFVLKNSAFSVSARHAEEGRVVGHVLPDEDETVADGDQGEGRSMQARNVYQDRRAT</sequence>